<dbReference type="InterPro" id="IPR050231">
    <property type="entry name" value="Iron_ascorbate_oxido_reductase"/>
</dbReference>
<reference evidence="4" key="1">
    <citation type="submission" date="2022-07" db="EMBL/GenBank/DDBJ databases">
        <title>The genome of Lyophyllum shimeji provides insight into the initial evolution of ectomycorrhizal fungal genome.</title>
        <authorList>
            <person name="Kobayashi Y."/>
            <person name="Shibata T."/>
            <person name="Hirakawa H."/>
            <person name="Shigenobu S."/>
            <person name="Nishiyama T."/>
            <person name="Yamada A."/>
            <person name="Hasebe M."/>
            <person name="Kawaguchi M."/>
        </authorList>
    </citation>
    <scope>NUCLEOTIDE SEQUENCE</scope>
    <source>
        <strain evidence="4">AT787</strain>
    </source>
</reference>
<dbReference type="Pfam" id="PF03171">
    <property type="entry name" value="2OG-FeII_Oxy"/>
    <property type="match status" value="1"/>
</dbReference>
<evidence type="ECO:0000259" key="3">
    <source>
        <dbReference type="PROSITE" id="PS51471"/>
    </source>
</evidence>
<dbReference type="SUPFAM" id="SSF51197">
    <property type="entry name" value="Clavaminate synthase-like"/>
    <property type="match status" value="1"/>
</dbReference>
<dbReference type="OrthoDB" id="406156at2759"/>
<sequence>MPAATLPPFPDDVPTHPLLVIDYELIKSRDQHEIDRLWEAATNLGFWYLKNHGVTEEVDGMFDMGAETMALPLEEKMKFEQGDDGISFGYKAAGANAVDATGRLDTVEFTNVAKDDALAWPRVARRAYPSTVNARMESTIAPFIRKSLEINNTLLDVLNNKLGLPPGTLLAKHPIEEFSGSEARVIRNPPTPTSKGQPPKLAIGSHTDFGSLSFLHNRLGGLQVLVPGAETWQYVKPIPGHAICNLGDAMALFSGGILRSNLHRVVPPPGAQSAHERWSLVYFTRPGNSVVLRALVEDSPLIAQAVAKTPEKNFETSATSLEWFTRRIKNQRIKNRTGPETWMASRGTEANPAVV</sequence>
<protein>
    <submittedName>
        <fullName evidence="4">Clavaminate synthase-like protein</fullName>
    </submittedName>
</protein>
<feature type="domain" description="Fe2OG dioxygenase" evidence="3">
    <location>
        <begin position="179"/>
        <end position="286"/>
    </location>
</feature>
<dbReference type="PANTHER" id="PTHR47990">
    <property type="entry name" value="2-OXOGLUTARATE (2OG) AND FE(II)-DEPENDENT OXYGENASE SUPERFAMILY PROTEIN-RELATED"/>
    <property type="match status" value="1"/>
</dbReference>
<evidence type="ECO:0000256" key="1">
    <source>
        <dbReference type="RuleBase" id="RU003682"/>
    </source>
</evidence>
<evidence type="ECO:0000313" key="4">
    <source>
        <dbReference type="EMBL" id="GLB43791.1"/>
    </source>
</evidence>
<keyword evidence="1" id="KW-0479">Metal-binding</keyword>
<keyword evidence="1" id="KW-0408">Iron</keyword>
<feature type="region of interest" description="Disordered" evidence="2">
    <location>
        <begin position="336"/>
        <end position="355"/>
    </location>
</feature>
<dbReference type="Pfam" id="PF14226">
    <property type="entry name" value="DIOX_N"/>
    <property type="match status" value="1"/>
</dbReference>
<dbReference type="PROSITE" id="PS51471">
    <property type="entry name" value="FE2OG_OXY"/>
    <property type="match status" value="1"/>
</dbReference>
<dbReference type="InterPro" id="IPR026992">
    <property type="entry name" value="DIOX_N"/>
</dbReference>
<dbReference type="AlphaFoldDB" id="A0A9P3PY83"/>
<dbReference type="GO" id="GO:0046872">
    <property type="term" value="F:metal ion binding"/>
    <property type="evidence" value="ECO:0007669"/>
    <property type="project" value="UniProtKB-KW"/>
</dbReference>
<dbReference type="InterPro" id="IPR044861">
    <property type="entry name" value="IPNS-like_FE2OG_OXY"/>
</dbReference>
<gene>
    <name evidence="4" type="ORF">LshimejAT787_1403030</name>
</gene>
<evidence type="ECO:0000256" key="2">
    <source>
        <dbReference type="SAM" id="MobiDB-lite"/>
    </source>
</evidence>
<name>A0A9P3PY83_LYOSH</name>
<dbReference type="EMBL" id="BRPK01000014">
    <property type="protein sequence ID" value="GLB43791.1"/>
    <property type="molecule type" value="Genomic_DNA"/>
</dbReference>
<evidence type="ECO:0000313" key="5">
    <source>
        <dbReference type="Proteomes" id="UP001063166"/>
    </source>
</evidence>
<comment type="caution">
    <text evidence="4">The sequence shown here is derived from an EMBL/GenBank/DDBJ whole genome shotgun (WGS) entry which is preliminary data.</text>
</comment>
<accession>A0A9P3PY83</accession>
<keyword evidence="1" id="KW-0560">Oxidoreductase</keyword>
<proteinExistence type="inferred from homology"/>
<organism evidence="4 5">
    <name type="scientific">Lyophyllum shimeji</name>
    <name type="common">Hon-shimeji</name>
    <name type="synonym">Tricholoma shimeji</name>
    <dbReference type="NCBI Taxonomy" id="47721"/>
    <lineage>
        <taxon>Eukaryota</taxon>
        <taxon>Fungi</taxon>
        <taxon>Dikarya</taxon>
        <taxon>Basidiomycota</taxon>
        <taxon>Agaricomycotina</taxon>
        <taxon>Agaricomycetes</taxon>
        <taxon>Agaricomycetidae</taxon>
        <taxon>Agaricales</taxon>
        <taxon>Tricholomatineae</taxon>
        <taxon>Lyophyllaceae</taxon>
        <taxon>Lyophyllum</taxon>
    </lineage>
</organism>
<dbReference type="Proteomes" id="UP001063166">
    <property type="component" value="Unassembled WGS sequence"/>
</dbReference>
<dbReference type="Gene3D" id="2.60.120.330">
    <property type="entry name" value="B-lactam Antibiotic, Isopenicillin N Synthase, Chain"/>
    <property type="match status" value="1"/>
</dbReference>
<comment type="similarity">
    <text evidence="1">Belongs to the iron/ascorbate-dependent oxidoreductase family.</text>
</comment>
<dbReference type="GO" id="GO:0016491">
    <property type="term" value="F:oxidoreductase activity"/>
    <property type="evidence" value="ECO:0007669"/>
    <property type="project" value="UniProtKB-KW"/>
</dbReference>
<keyword evidence="5" id="KW-1185">Reference proteome</keyword>
<dbReference type="InterPro" id="IPR027443">
    <property type="entry name" value="IPNS-like_sf"/>
</dbReference>
<dbReference type="InterPro" id="IPR005123">
    <property type="entry name" value="Oxoglu/Fe-dep_dioxygenase_dom"/>
</dbReference>